<dbReference type="EMBL" id="AFBR01000013">
    <property type="protein sequence ID" value="EGG57058.1"/>
    <property type="molecule type" value="Genomic_DNA"/>
</dbReference>
<dbReference type="STRING" id="762982.HMPREF9442_00417"/>
<proteinExistence type="predicted"/>
<reference evidence="1 2" key="1">
    <citation type="submission" date="2011-02" db="EMBL/GenBank/DDBJ databases">
        <authorList>
            <person name="Weinstock G."/>
            <person name="Sodergren E."/>
            <person name="Clifton S."/>
            <person name="Fulton L."/>
            <person name="Fulton B."/>
            <person name="Courtney L."/>
            <person name="Fronick C."/>
            <person name="Harrison M."/>
            <person name="Strong C."/>
            <person name="Farmer C."/>
            <person name="Delahaunty K."/>
            <person name="Markovic C."/>
            <person name="Hall O."/>
            <person name="Minx P."/>
            <person name="Tomlinson C."/>
            <person name="Mitreva M."/>
            <person name="Hou S."/>
            <person name="Chen J."/>
            <person name="Wollam A."/>
            <person name="Pepin K.H."/>
            <person name="Johnson M."/>
            <person name="Bhonagiri V."/>
            <person name="Zhang X."/>
            <person name="Suruliraj S."/>
            <person name="Warren W."/>
            <person name="Chinwalla A."/>
            <person name="Mardis E.R."/>
            <person name="Wilson R.K."/>
        </authorList>
    </citation>
    <scope>NUCLEOTIDE SEQUENCE [LARGE SCALE GENOMIC DNA]</scope>
    <source>
        <strain evidence="1 2">YIT 11841</strain>
    </source>
</reference>
<dbReference type="HOGENOM" id="CLU_3101867_0_0_10"/>
<keyword evidence="2" id="KW-1185">Reference proteome</keyword>
<comment type="caution">
    <text evidence="1">The sequence shown here is derived from an EMBL/GenBank/DDBJ whole genome shotgun (WGS) entry which is preliminary data.</text>
</comment>
<dbReference type="AlphaFoldDB" id="F3QQH5"/>
<accession>F3QQH5</accession>
<evidence type="ECO:0000313" key="2">
    <source>
        <dbReference type="Proteomes" id="UP000005546"/>
    </source>
</evidence>
<dbReference type="Proteomes" id="UP000005546">
    <property type="component" value="Unassembled WGS sequence"/>
</dbReference>
<evidence type="ECO:0000313" key="1">
    <source>
        <dbReference type="EMBL" id="EGG57058.1"/>
    </source>
</evidence>
<sequence length="51" mass="5812">MGQIETKKGLKISNSEKLSPFLSCHPTFKGKTCRLPAMPSFRFLPKKRAFQ</sequence>
<name>F3QQH5_9BACT</name>
<gene>
    <name evidence="1" type="ORF">HMPREF9442_00417</name>
</gene>
<organism evidence="1 2">
    <name type="scientific">Paraprevotella xylaniphila YIT 11841</name>
    <dbReference type="NCBI Taxonomy" id="762982"/>
    <lineage>
        <taxon>Bacteria</taxon>
        <taxon>Pseudomonadati</taxon>
        <taxon>Bacteroidota</taxon>
        <taxon>Bacteroidia</taxon>
        <taxon>Bacteroidales</taxon>
        <taxon>Prevotellaceae</taxon>
        <taxon>Paraprevotella</taxon>
    </lineage>
</organism>
<protein>
    <submittedName>
        <fullName evidence="1">Uncharacterized protein</fullName>
    </submittedName>
</protein>